<proteinExistence type="predicted"/>
<dbReference type="AlphaFoldDB" id="A0A165FCQ9"/>
<dbReference type="RefSeq" id="XP_040766511.1">
    <property type="nucleotide sequence ID" value="XM_040904112.1"/>
</dbReference>
<accession>A0A165FCQ9</accession>
<gene>
    <name evidence="1" type="ORF">LAESUDRAFT_648545</name>
</gene>
<dbReference type="Proteomes" id="UP000076871">
    <property type="component" value="Unassembled WGS sequence"/>
</dbReference>
<dbReference type="GeneID" id="63821142"/>
<dbReference type="OrthoDB" id="2919358at2759"/>
<keyword evidence="2" id="KW-1185">Reference proteome</keyword>
<reference evidence="1 2" key="1">
    <citation type="journal article" date="2016" name="Mol. Biol. Evol.">
        <title>Comparative Genomics of Early-Diverging Mushroom-Forming Fungi Provides Insights into the Origins of Lignocellulose Decay Capabilities.</title>
        <authorList>
            <person name="Nagy L.G."/>
            <person name="Riley R."/>
            <person name="Tritt A."/>
            <person name="Adam C."/>
            <person name="Daum C."/>
            <person name="Floudas D."/>
            <person name="Sun H."/>
            <person name="Yadav J.S."/>
            <person name="Pangilinan J."/>
            <person name="Larsson K.H."/>
            <person name="Matsuura K."/>
            <person name="Barry K."/>
            <person name="Labutti K."/>
            <person name="Kuo R."/>
            <person name="Ohm R.A."/>
            <person name="Bhattacharya S.S."/>
            <person name="Shirouzu T."/>
            <person name="Yoshinaga Y."/>
            <person name="Martin F.M."/>
            <person name="Grigoriev I.V."/>
            <person name="Hibbett D.S."/>
        </authorList>
    </citation>
    <scope>NUCLEOTIDE SEQUENCE [LARGE SCALE GENOMIC DNA]</scope>
    <source>
        <strain evidence="1 2">93-53</strain>
    </source>
</reference>
<name>A0A165FCQ9_9APHY</name>
<dbReference type="EMBL" id="KV427614">
    <property type="protein sequence ID" value="KZT08771.1"/>
    <property type="molecule type" value="Genomic_DNA"/>
</dbReference>
<organism evidence="1 2">
    <name type="scientific">Laetiporus sulphureus 93-53</name>
    <dbReference type="NCBI Taxonomy" id="1314785"/>
    <lineage>
        <taxon>Eukaryota</taxon>
        <taxon>Fungi</taxon>
        <taxon>Dikarya</taxon>
        <taxon>Basidiomycota</taxon>
        <taxon>Agaricomycotina</taxon>
        <taxon>Agaricomycetes</taxon>
        <taxon>Polyporales</taxon>
        <taxon>Laetiporus</taxon>
    </lineage>
</organism>
<evidence type="ECO:0000313" key="2">
    <source>
        <dbReference type="Proteomes" id="UP000076871"/>
    </source>
</evidence>
<evidence type="ECO:0000313" key="1">
    <source>
        <dbReference type="EMBL" id="KZT08771.1"/>
    </source>
</evidence>
<sequence length="66" mass="7244">MHTHTHPASALSHHRSSTAHAPILCASSTPVCHHHEEAQSTPLNYNLPQCCHCGWRGDHAPTCPFK</sequence>
<dbReference type="InParanoid" id="A0A165FCQ9"/>
<protein>
    <submittedName>
        <fullName evidence="1">Uncharacterized protein</fullName>
    </submittedName>
</protein>